<dbReference type="Proteomes" id="UP000589896">
    <property type="component" value="Unassembled WGS sequence"/>
</dbReference>
<dbReference type="InterPro" id="IPR050218">
    <property type="entry name" value="LptD"/>
</dbReference>
<keyword evidence="5" id="KW-1185">Reference proteome</keyword>
<gene>
    <name evidence="2 4" type="primary">lptD</name>
    <name evidence="4" type="ORF">H0E82_02495</name>
</gene>
<comment type="similarity">
    <text evidence="2">Belongs to the LptD family.</text>
</comment>
<protein>
    <recommendedName>
        <fullName evidence="2">LPS-assembly protein LptD</fullName>
    </recommendedName>
</protein>
<dbReference type="InterPro" id="IPR007543">
    <property type="entry name" value="LptD_C"/>
</dbReference>
<dbReference type="NCBIfam" id="NF003358">
    <property type="entry name" value="PRK04423.1"/>
    <property type="match status" value="1"/>
</dbReference>
<dbReference type="AlphaFoldDB" id="A0A7Z0QQ99"/>
<reference evidence="4 5" key="1">
    <citation type="submission" date="2020-07" db="EMBL/GenBank/DDBJ databases">
        <title>isolation of Luteimonas sp. SJ-16.</title>
        <authorList>
            <person name="Huang X.-X."/>
            <person name="Xu L."/>
            <person name="Sun J.-Q."/>
        </authorList>
    </citation>
    <scope>NUCLEOTIDE SEQUENCE [LARGE SCALE GENOMIC DNA]</scope>
    <source>
        <strain evidence="4 5">SJ-16</strain>
    </source>
</reference>
<organism evidence="4 5">
    <name type="scientific">Luteimonas deserti</name>
    <dbReference type="NCBI Taxonomy" id="2752306"/>
    <lineage>
        <taxon>Bacteria</taxon>
        <taxon>Pseudomonadati</taxon>
        <taxon>Pseudomonadota</taxon>
        <taxon>Gammaproteobacteria</taxon>
        <taxon>Lysobacterales</taxon>
        <taxon>Lysobacteraceae</taxon>
        <taxon>Luteimonas</taxon>
    </lineage>
</organism>
<proteinExistence type="inferred from homology"/>
<dbReference type="EMBL" id="JACCJZ010000005">
    <property type="protein sequence ID" value="NYZ61638.1"/>
    <property type="molecule type" value="Genomic_DNA"/>
</dbReference>
<dbReference type="GO" id="GO:0043165">
    <property type="term" value="P:Gram-negative-bacterium-type cell outer membrane assembly"/>
    <property type="evidence" value="ECO:0007669"/>
    <property type="project" value="UniProtKB-UniRule"/>
</dbReference>
<accession>A0A7Z0QQ99</accession>
<dbReference type="GO" id="GO:1990351">
    <property type="term" value="C:transporter complex"/>
    <property type="evidence" value="ECO:0007669"/>
    <property type="project" value="TreeGrafter"/>
</dbReference>
<evidence type="ECO:0000256" key="2">
    <source>
        <dbReference type="HAMAP-Rule" id="MF_01411"/>
    </source>
</evidence>
<feature type="domain" description="LptD C-terminal" evidence="3">
    <location>
        <begin position="406"/>
        <end position="802"/>
    </location>
</feature>
<name>A0A7Z0QQ99_9GAMM</name>
<comment type="caution">
    <text evidence="4">The sequence shown here is derived from an EMBL/GenBank/DDBJ whole genome shotgun (WGS) entry which is preliminary data.</text>
</comment>
<dbReference type="PANTHER" id="PTHR30189:SF1">
    <property type="entry name" value="LPS-ASSEMBLY PROTEIN LPTD"/>
    <property type="match status" value="1"/>
</dbReference>
<evidence type="ECO:0000313" key="5">
    <source>
        <dbReference type="Proteomes" id="UP000589896"/>
    </source>
</evidence>
<keyword evidence="2" id="KW-0472">Membrane</keyword>
<keyword evidence="2" id="KW-0732">Signal</keyword>
<sequence>MPRAAWCRCSRAVTTSTPCVPAAWPICRPCRTDRRGWGRRFAAPVADARGDRPCSSCVNAACCRCIAAARAIRHAGARFSLNGSTVRPALRLLPLPFCIALSLTAQADDVLRPNYWALCPIEDAVPAFADAQAPVGSVEDRERQPTNIDGNQFEGLSGVDSDFTGNVSGDVTLRRGDQFLGTDDLQFSQEDGTFVANGNVRYQDSGMRVIADRLEGDSIAEAYRMDNVRYQLTARRGNGGAEEIRMTGAQGALIGSTYSTCPPSDRWWELRANRIDVDTEMGMGTARSATLRVGKVPVLYVPWFRFPVDERRISGLLYPRISQSGRNGFDYTQPIYLNLAPNYDLTLEPRFMSRRGVQLGSEFRFMTGSTRGEFDAAFLPSDKLASRERELEAEQVPIVENRRKDDRAFLSFNGSADLNRRWQGRASLTWMSDPRYLEDSSNNIDGISAVSALSQVGVFGQGTSGDLGFWNAGVLGDYQLLTDYTLPEAVLPYNRLPHAFFSWQRPYGRWINAGIDSTATRFAHVDDVARPGGTRVDLKPYVSLPLEGPSWFIRPTVAWRHTSYALDRVLADRIADQRARAELGIPGNQPVPAETLALYRDSGPSRSQPITSIDAGLFFDRNSRFRGEDYLHTLEPRVYYLHSPYREQSALPLFDTSPLTFGWGQLFRDNRYSGADRQADANQITLAMSTRLIRESDGMEKLSASLGQIVYLDDSRVTVPGEAQVEQGRSAWVADSTYAINDRWTVSAGYQWDPKFRREDLMSLRTRYLIGDEGIVNFAYRRRGDLIEQADFSFLYPISPAWSVIGRYYYSFTENRLLEAIAGVQWDSCCLAARVVGRRYLRNRQGELNNAIMFELELKGLGSAGPNTEDRLRRAILGYYRDDLYLVPPSELRNSDDVETLTPGLSQ</sequence>
<comment type="subunit">
    <text evidence="2">Component of the lipopolysaccharide transport and assembly complex. Interacts with LptE and LptA.</text>
</comment>
<comment type="function">
    <text evidence="2">Together with LptE, is involved in the assembly of lipopolysaccharide (LPS) at the surface of the outer membrane.</text>
</comment>
<evidence type="ECO:0000256" key="1">
    <source>
        <dbReference type="ARBA" id="ARBA00023237"/>
    </source>
</evidence>
<comment type="caution">
    <text evidence="2">Lacks conserved residue(s) required for the propagation of feature annotation.</text>
</comment>
<evidence type="ECO:0000313" key="4">
    <source>
        <dbReference type="EMBL" id="NYZ61638.1"/>
    </source>
</evidence>
<dbReference type="PANTHER" id="PTHR30189">
    <property type="entry name" value="LPS-ASSEMBLY PROTEIN"/>
    <property type="match status" value="1"/>
</dbReference>
<keyword evidence="1 2" id="KW-0998">Cell outer membrane</keyword>
<evidence type="ECO:0000259" key="3">
    <source>
        <dbReference type="Pfam" id="PF04453"/>
    </source>
</evidence>
<dbReference type="GO" id="GO:0015920">
    <property type="term" value="P:lipopolysaccharide transport"/>
    <property type="evidence" value="ECO:0007669"/>
    <property type="project" value="InterPro"/>
</dbReference>
<dbReference type="InterPro" id="IPR020889">
    <property type="entry name" value="LipoPS_assembly_LptD"/>
</dbReference>
<dbReference type="HAMAP" id="MF_01411">
    <property type="entry name" value="LPS_assembly_LptD"/>
    <property type="match status" value="1"/>
</dbReference>
<dbReference type="GO" id="GO:0009279">
    <property type="term" value="C:cell outer membrane"/>
    <property type="evidence" value="ECO:0007669"/>
    <property type="project" value="UniProtKB-SubCell"/>
</dbReference>
<dbReference type="Pfam" id="PF04453">
    <property type="entry name" value="LptD"/>
    <property type="match status" value="1"/>
</dbReference>
<comment type="subcellular location">
    <subcellularLocation>
        <location evidence="2">Cell outer membrane</location>
    </subcellularLocation>
</comment>